<protein>
    <submittedName>
        <fullName evidence="2">Uncharacterized protein</fullName>
    </submittedName>
</protein>
<evidence type="ECO:0000256" key="1">
    <source>
        <dbReference type="SAM" id="Phobius"/>
    </source>
</evidence>
<keyword evidence="1" id="KW-1133">Transmembrane helix</keyword>
<reference evidence="2 3" key="1">
    <citation type="journal article" date="2018" name="Mol. Biol. Evol.">
        <title>Broad Genomic Sampling Reveals a Smut Pathogenic Ancestry of the Fungal Clade Ustilaginomycotina.</title>
        <authorList>
            <person name="Kijpornyongpan T."/>
            <person name="Mondo S.J."/>
            <person name="Barry K."/>
            <person name="Sandor L."/>
            <person name="Lee J."/>
            <person name="Lipzen A."/>
            <person name="Pangilinan J."/>
            <person name="LaButti K."/>
            <person name="Hainaut M."/>
            <person name="Henrissat B."/>
            <person name="Grigoriev I.V."/>
            <person name="Spatafora J.W."/>
            <person name="Aime M.C."/>
        </authorList>
    </citation>
    <scope>NUCLEOTIDE SEQUENCE [LARGE SCALE GENOMIC DNA]</scope>
    <source>
        <strain evidence="2 3">MCA 4718</strain>
    </source>
</reference>
<dbReference type="Proteomes" id="UP000245942">
    <property type="component" value="Unassembled WGS sequence"/>
</dbReference>
<dbReference type="AlphaFoldDB" id="A0A316UFD0"/>
<feature type="transmembrane region" description="Helical" evidence="1">
    <location>
        <begin position="20"/>
        <end position="41"/>
    </location>
</feature>
<name>A0A316UFD0_9BASI</name>
<keyword evidence="3" id="KW-1185">Reference proteome</keyword>
<keyword evidence="1" id="KW-0812">Transmembrane</keyword>
<evidence type="ECO:0000313" key="3">
    <source>
        <dbReference type="Proteomes" id="UP000245942"/>
    </source>
</evidence>
<sequence>MSPPFPLPSLPSHWLLVPPTLLYLTYVRTQIASLSPFLLFYRLYIYTYSYRPRPSQSPPPTSLYPGFVFNTPFFVCSFVALSSSPPSFYLW</sequence>
<keyword evidence="1" id="KW-0472">Membrane</keyword>
<organism evidence="2 3">
    <name type="scientific">Pseudomicrostroma glucosiphilum</name>
    <dbReference type="NCBI Taxonomy" id="1684307"/>
    <lineage>
        <taxon>Eukaryota</taxon>
        <taxon>Fungi</taxon>
        <taxon>Dikarya</taxon>
        <taxon>Basidiomycota</taxon>
        <taxon>Ustilaginomycotina</taxon>
        <taxon>Exobasidiomycetes</taxon>
        <taxon>Microstromatales</taxon>
        <taxon>Microstromatales incertae sedis</taxon>
        <taxon>Pseudomicrostroma</taxon>
    </lineage>
</organism>
<dbReference type="RefSeq" id="XP_025351080.1">
    <property type="nucleotide sequence ID" value="XM_025489264.1"/>
</dbReference>
<evidence type="ECO:0000313" key="2">
    <source>
        <dbReference type="EMBL" id="PWN23920.1"/>
    </source>
</evidence>
<gene>
    <name evidence="2" type="ORF">BCV69DRAFT_13732</name>
</gene>
<accession>A0A316UFD0</accession>
<feature type="transmembrane region" description="Helical" evidence="1">
    <location>
        <begin position="62"/>
        <end position="81"/>
    </location>
</feature>
<dbReference type="GeneID" id="37010998"/>
<dbReference type="EMBL" id="KZ819321">
    <property type="protein sequence ID" value="PWN23920.1"/>
    <property type="molecule type" value="Genomic_DNA"/>
</dbReference>
<proteinExistence type="predicted"/>